<sequence>MRVLLLLLCFFPQVVFAHALYVVAQQQGTQLQGDTYYSDMTPAAEHYVAVFNENDLKTPVIETMSDKKGHISITLPNDKSYVLVVEGAEGHKATLNVPKVASNTAVNMPSCDEFTQLRKDIAQLAHKIYWHDILGGIGYIFGLVGILLWRRQAKK</sequence>
<reference evidence="3 4" key="1">
    <citation type="submission" date="2022-12" db="EMBL/GenBank/DDBJ databases">
        <title>Genome sequence of Pasteurellaceae Bisgaard Taxon 45.</title>
        <authorList>
            <person name="Foggin C."/>
            <person name="Rosen L.E."/>
            <person name="Henton M."/>
            <person name="Buys A."/>
            <person name="Floyd T."/>
            <person name="Turner A.D."/>
            <person name="Tarbin J."/>
            <person name="Lloyd A.S."/>
            <person name="Chaitezvi C."/>
            <person name="Ellis R.J."/>
            <person name="Roberts H.C."/>
            <person name="Dastjerdi A."/>
            <person name="Nunez A."/>
            <person name="Van Vliet A.H."/>
            <person name="Steinbach F."/>
        </authorList>
    </citation>
    <scope>NUCLEOTIDE SEQUENCE [LARGE SCALE GENOMIC DNA]</scope>
    <source>
        <strain evidence="3 4">VF20HR</strain>
    </source>
</reference>
<dbReference type="EMBL" id="JAQAHH010000006">
    <property type="protein sequence ID" value="MDP9500813.1"/>
    <property type="molecule type" value="Genomic_DNA"/>
</dbReference>
<feature type="chain" id="PRO_5046588374" evidence="2">
    <location>
        <begin position="18"/>
        <end position="155"/>
    </location>
</feature>
<evidence type="ECO:0000313" key="4">
    <source>
        <dbReference type="Proteomes" id="UP001224083"/>
    </source>
</evidence>
<evidence type="ECO:0000256" key="1">
    <source>
        <dbReference type="SAM" id="Phobius"/>
    </source>
</evidence>
<name>A0ABT9KFG4_9PAST</name>
<feature type="signal peptide" evidence="2">
    <location>
        <begin position="1"/>
        <end position="17"/>
    </location>
</feature>
<gene>
    <name evidence="3" type="ORF">O7M46_07555</name>
</gene>
<evidence type="ECO:0000313" key="3">
    <source>
        <dbReference type="EMBL" id="MDP9500813.1"/>
    </source>
</evidence>
<feature type="transmembrane region" description="Helical" evidence="1">
    <location>
        <begin position="128"/>
        <end position="149"/>
    </location>
</feature>
<keyword evidence="2" id="KW-0732">Signal</keyword>
<evidence type="ECO:0000256" key="2">
    <source>
        <dbReference type="SAM" id="SignalP"/>
    </source>
</evidence>
<protein>
    <submittedName>
        <fullName evidence="3">Carboxypeptidase regulatory-like domain-containing protein</fullName>
    </submittedName>
</protein>
<keyword evidence="4" id="KW-1185">Reference proteome</keyword>
<comment type="caution">
    <text evidence="3">The sequence shown here is derived from an EMBL/GenBank/DDBJ whole genome shotgun (WGS) entry which is preliminary data.</text>
</comment>
<keyword evidence="1" id="KW-0812">Transmembrane</keyword>
<accession>A0ABT9KFG4</accession>
<keyword evidence="1" id="KW-0472">Membrane</keyword>
<dbReference type="Proteomes" id="UP001224083">
    <property type="component" value="Unassembled WGS sequence"/>
</dbReference>
<proteinExistence type="predicted"/>
<organism evidence="3 4">
    <name type="scientific">Bisgaard Taxon 45</name>
    <dbReference type="NCBI Taxonomy" id="304289"/>
    <lineage>
        <taxon>Bacteria</taxon>
        <taxon>Pseudomonadati</taxon>
        <taxon>Pseudomonadota</taxon>
        <taxon>Gammaproteobacteria</taxon>
        <taxon>Pasteurellales</taxon>
        <taxon>Pasteurellaceae</taxon>
    </lineage>
</organism>
<keyword evidence="1" id="KW-1133">Transmembrane helix</keyword>